<sequence>PMYKKGGIKLVVLDSSSTDRTVEISRKYADVVLEVPRGKLSARDAGIRRDDADIIVAVDSGDLYPPGWLSCLLEPFSDPNVVAAHGAVMSKDILWKPAIAWSNLVRPVRTLSGRNSAFRRSAYFQIGGFDLSVNQFDRGELQNEEEIRFLARMKSVGKVVFVWNASMFRSERMMPVTLEMDGRIEKYKREIAQKVRF</sequence>
<dbReference type="GO" id="GO:0016757">
    <property type="term" value="F:glycosyltransferase activity"/>
    <property type="evidence" value="ECO:0007669"/>
    <property type="project" value="UniProtKB-KW"/>
</dbReference>
<name>X1NGZ7_9ZZZZ</name>
<dbReference type="PANTHER" id="PTHR43630">
    <property type="entry name" value="POLY-BETA-1,6-N-ACETYL-D-GLUCOSAMINE SYNTHASE"/>
    <property type="match status" value="1"/>
</dbReference>
<feature type="domain" description="Glycosyltransferase 2-like" evidence="3">
    <location>
        <begin position="8"/>
        <end position="98"/>
    </location>
</feature>
<accession>X1NGZ7</accession>
<evidence type="ECO:0000259" key="3">
    <source>
        <dbReference type="Pfam" id="PF00535"/>
    </source>
</evidence>
<dbReference type="InterPro" id="IPR001173">
    <property type="entry name" value="Glyco_trans_2-like"/>
</dbReference>
<keyword evidence="2" id="KW-0808">Transferase</keyword>
<dbReference type="EMBL" id="BARV01015032">
    <property type="protein sequence ID" value="GAI26060.1"/>
    <property type="molecule type" value="Genomic_DNA"/>
</dbReference>
<proteinExistence type="predicted"/>
<protein>
    <recommendedName>
        <fullName evidence="3">Glycosyltransferase 2-like domain-containing protein</fullName>
    </recommendedName>
</protein>
<evidence type="ECO:0000313" key="4">
    <source>
        <dbReference type="EMBL" id="GAI26060.1"/>
    </source>
</evidence>
<evidence type="ECO:0000256" key="2">
    <source>
        <dbReference type="ARBA" id="ARBA00022679"/>
    </source>
</evidence>
<organism evidence="4">
    <name type="scientific">marine sediment metagenome</name>
    <dbReference type="NCBI Taxonomy" id="412755"/>
    <lineage>
        <taxon>unclassified sequences</taxon>
        <taxon>metagenomes</taxon>
        <taxon>ecological metagenomes</taxon>
    </lineage>
</organism>
<keyword evidence="1" id="KW-0328">Glycosyltransferase</keyword>
<dbReference type="SUPFAM" id="SSF53448">
    <property type="entry name" value="Nucleotide-diphospho-sugar transferases"/>
    <property type="match status" value="1"/>
</dbReference>
<comment type="caution">
    <text evidence="4">The sequence shown here is derived from an EMBL/GenBank/DDBJ whole genome shotgun (WGS) entry which is preliminary data.</text>
</comment>
<dbReference type="InterPro" id="IPR029044">
    <property type="entry name" value="Nucleotide-diphossugar_trans"/>
</dbReference>
<dbReference type="PANTHER" id="PTHR43630:SF1">
    <property type="entry name" value="POLY-BETA-1,6-N-ACETYL-D-GLUCOSAMINE SYNTHASE"/>
    <property type="match status" value="1"/>
</dbReference>
<dbReference type="Pfam" id="PF00535">
    <property type="entry name" value="Glycos_transf_2"/>
    <property type="match status" value="1"/>
</dbReference>
<gene>
    <name evidence="4" type="ORF">S06H3_26048</name>
</gene>
<feature type="non-terminal residue" evidence="4">
    <location>
        <position position="1"/>
    </location>
</feature>
<reference evidence="4" key="1">
    <citation type="journal article" date="2014" name="Front. Microbiol.">
        <title>High frequency of phylogenetically diverse reductive dehalogenase-homologous genes in deep subseafloor sedimentary metagenomes.</title>
        <authorList>
            <person name="Kawai M."/>
            <person name="Futagami T."/>
            <person name="Toyoda A."/>
            <person name="Takaki Y."/>
            <person name="Nishi S."/>
            <person name="Hori S."/>
            <person name="Arai W."/>
            <person name="Tsubouchi T."/>
            <person name="Morono Y."/>
            <person name="Uchiyama I."/>
            <person name="Ito T."/>
            <person name="Fujiyama A."/>
            <person name="Inagaki F."/>
            <person name="Takami H."/>
        </authorList>
    </citation>
    <scope>NUCLEOTIDE SEQUENCE</scope>
    <source>
        <strain evidence="4">Expedition CK06-06</strain>
    </source>
</reference>
<dbReference type="AlphaFoldDB" id="X1NGZ7"/>
<evidence type="ECO:0000256" key="1">
    <source>
        <dbReference type="ARBA" id="ARBA00022676"/>
    </source>
</evidence>
<dbReference type="Gene3D" id="3.90.550.10">
    <property type="entry name" value="Spore Coat Polysaccharide Biosynthesis Protein SpsA, Chain A"/>
    <property type="match status" value="1"/>
</dbReference>